<dbReference type="Proteomes" id="UP000070258">
    <property type="component" value="Unassembled WGS sequence"/>
</dbReference>
<feature type="compositionally biased region" description="Polar residues" evidence="1">
    <location>
        <begin position="64"/>
        <end position="75"/>
    </location>
</feature>
<evidence type="ECO:0000313" key="3">
    <source>
        <dbReference type="Proteomes" id="UP000070258"/>
    </source>
</evidence>
<evidence type="ECO:0000256" key="1">
    <source>
        <dbReference type="SAM" id="MobiDB-lite"/>
    </source>
</evidence>
<dbReference type="RefSeq" id="WP_068571084.1">
    <property type="nucleotide sequence ID" value="NZ_LSRF01000025.1"/>
</dbReference>
<gene>
    <name evidence="2" type="ORF">AXK60_24885</name>
</gene>
<comment type="caution">
    <text evidence="2">The sequence shown here is derived from an EMBL/GenBank/DDBJ whole genome shotgun (WGS) entry which is preliminary data.</text>
</comment>
<evidence type="ECO:0000313" key="2">
    <source>
        <dbReference type="EMBL" id="KXP10749.1"/>
    </source>
</evidence>
<dbReference type="OrthoDB" id="7472701at2"/>
<name>A0A138AK45_9ACTN</name>
<reference evidence="3" key="1">
    <citation type="submission" date="2016-02" db="EMBL/GenBank/DDBJ databases">
        <authorList>
            <person name="Wen L."/>
            <person name="He K."/>
            <person name="Yang H."/>
        </authorList>
    </citation>
    <scope>NUCLEOTIDE SEQUENCE [LARGE SCALE GENOMIC DNA]</scope>
    <source>
        <strain evidence="3">JCM 15929</strain>
    </source>
</reference>
<dbReference type="AlphaFoldDB" id="A0A138AK45"/>
<feature type="region of interest" description="Disordered" evidence="1">
    <location>
        <begin position="64"/>
        <end position="85"/>
    </location>
</feature>
<proteinExistence type="predicted"/>
<organism evidence="2 3">
    <name type="scientific">Tsukamurella pseudospumae</name>
    <dbReference type="NCBI Taxonomy" id="239498"/>
    <lineage>
        <taxon>Bacteria</taxon>
        <taxon>Bacillati</taxon>
        <taxon>Actinomycetota</taxon>
        <taxon>Actinomycetes</taxon>
        <taxon>Mycobacteriales</taxon>
        <taxon>Tsukamurellaceae</taxon>
        <taxon>Tsukamurella</taxon>
    </lineage>
</organism>
<accession>A0A138AK45</accession>
<sequence>MARRTRNIPTERRELTAAADRLLAGTPLRSTSGKLTVTELIHESGVRRDVVYRDHRDICDQFTARSKGQHHTPTAHTRIADANRKLRSENSSLKIQLAAEREQIRTLMKVASELDLELDQTREKLSAHQQIDRLPNRQKR</sequence>
<protein>
    <submittedName>
        <fullName evidence="2">Uncharacterized protein</fullName>
    </submittedName>
</protein>
<dbReference type="EMBL" id="LSRF01000025">
    <property type="protein sequence ID" value="KXP10749.1"/>
    <property type="molecule type" value="Genomic_DNA"/>
</dbReference>